<protein>
    <submittedName>
        <fullName evidence="11">Nucleoside permease nupc</fullName>
    </submittedName>
</protein>
<feature type="transmembrane region" description="Helical" evidence="7">
    <location>
        <begin position="138"/>
        <end position="161"/>
    </location>
</feature>
<evidence type="ECO:0000256" key="3">
    <source>
        <dbReference type="ARBA" id="ARBA00022475"/>
    </source>
</evidence>
<dbReference type="GO" id="GO:0005886">
    <property type="term" value="C:plasma membrane"/>
    <property type="evidence" value="ECO:0007669"/>
    <property type="project" value="UniProtKB-SubCell"/>
</dbReference>
<feature type="domain" description="Concentrative nucleoside transporter N-terminal" evidence="8">
    <location>
        <begin position="6"/>
        <end position="78"/>
    </location>
</feature>
<comment type="subcellular location">
    <subcellularLocation>
        <location evidence="1">Cell membrane</location>
        <topology evidence="1">Multi-pass membrane protein</topology>
    </subcellularLocation>
</comment>
<feature type="transmembrane region" description="Helical" evidence="7">
    <location>
        <begin position="354"/>
        <end position="377"/>
    </location>
</feature>
<evidence type="ECO:0000256" key="4">
    <source>
        <dbReference type="ARBA" id="ARBA00022692"/>
    </source>
</evidence>
<keyword evidence="4 7" id="KW-0812">Transmembrane</keyword>
<comment type="similarity">
    <text evidence="2">Belongs to the concentrative nucleoside transporter (CNT) (TC 2.A.41) family.</text>
</comment>
<feature type="transmembrane region" description="Helical" evidence="7">
    <location>
        <begin position="257"/>
        <end position="278"/>
    </location>
</feature>
<keyword evidence="3" id="KW-1003">Cell membrane</keyword>
<evidence type="ECO:0000313" key="11">
    <source>
        <dbReference type="EMBL" id="KUG28263.1"/>
    </source>
</evidence>
<dbReference type="AlphaFoldDB" id="A0A0W8G544"/>
<gene>
    <name evidence="11" type="ORF">ASZ90_001865</name>
</gene>
<name>A0A0W8G544_9ZZZZ</name>
<feature type="domain" description="Nucleoside transporter/FeoB GTPase Gate" evidence="10">
    <location>
        <begin position="100"/>
        <end position="196"/>
    </location>
</feature>
<dbReference type="PANTHER" id="PTHR10590:SF4">
    <property type="entry name" value="SOLUTE CARRIER FAMILY 28 MEMBER 3"/>
    <property type="match status" value="1"/>
</dbReference>
<dbReference type="PANTHER" id="PTHR10590">
    <property type="entry name" value="SODIUM/NUCLEOSIDE COTRANSPORTER"/>
    <property type="match status" value="1"/>
</dbReference>
<feature type="transmembrane region" description="Helical" evidence="7">
    <location>
        <begin position="61"/>
        <end position="81"/>
    </location>
</feature>
<proteinExistence type="inferred from homology"/>
<evidence type="ECO:0000259" key="9">
    <source>
        <dbReference type="Pfam" id="PF07662"/>
    </source>
</evidence>
<feature type="transmembrane region" description="Helical" evidence="7">
    <location>
        <begin position="30"/>
        <end position="49"/>
    </location>
</feature>
<evidence type="ECO:0000256" key="1">
    <source>
        <dbReference type="ARBA" id="ARBA00004651"/>
    </source>
</evidence>
<evidence type="ECO:0000259" key="10">
    <source>
        <dbReference type="Pfam" id="PF07670"/>
    </source>
</evidence>
<evidence type="ECO:0000256" key="5">
    <source>
        <dbReference type="ARBA" id="ARBA00022989"/>
    </source>
</evidence>
<feature type="transmembrane region" description="Helical" evidence="7">
    <location>
        <begin position="207"/>
        <end position="226"/>
    </location>
</feature>
<evidence type="ECO:0000256" key="6">
    <source>
        <dbReference type="ARBA" id="ARBA00023136"/>
    </source>
</evidence>
<dbReference type="InterPro" id="IPR011642">
    <property type="entry name" value="Gate_dom"/>
</dbReference>
<feature type="transmembrane region" description="Helical" evidence="7">
    <location>
        <begin position="298"/>
        <end position="315"/>
    </location>
</feature>
<feature type="transmembrane region" description="Helical" evidence="7">
    <location>
        <begin position="389"/>
        <end position="411"/>
    </location>
</feature>
<comment type="caution">
    <text evidence="11">The sequence shown here is derived from an EMBL/GenBank/DDBJ whole genome shotgun (WGS) entry which is preliminary data.</text>
</comment>
<dbReference type="GO" id="GO:0005337">
    <property type="term" value="F:nucleoside transmembrane transporter activity"/>
    <property type="evidence" value="ECO:0007669"/>
    <property type="project" value="InterPro"/>
</dbReference>
<evidence type="ECO:0000256" key="7">
    <source>
        <dbReference type="SAM" id="Phobius"/>
    </source>
</evidence>
<feature type="transmembrane region" description="Helical" evidence="7">
    <location>
        <begin position="173"/>
        <end position="195"/>
    </location>
</feature>
<dbReference type="InterPro" id="IPR008276">
    <property type="entry name" value="C_nuclsd_transpt"/>
</dbReference>
<keyword evidence="5 7" id="KW-1133">Transmembrane helix</keyword>
<evidence type="ECO:0000259" key="8">
    <source>
        <dbReference type="Pfam" id="PF01773"/>
    </source>
</evidence>
<dbReference type="Pfam" id="PF01773">
    <property type="entry name" value="Nucleos_tra2_N"/>
    <property type="match status" value="1"/>
</dbReference>
<dbReference type="Pfam" id="PF07670">
    <property type="entry name" value="Gate"/>
    <property type="match status" value="1"/>
</dbReference>
<dbReference type="InterPro" id="IPR011657">
    <property type="entry name" value="CNT_C_dom"/>
</dbReference>
<reference evidence="11" key="1">
    <citation type="journal article" date="2015" name="Proc. Natl. Acad. Sci. U.S.A.">
        <title>Networks of energetic and metabolic interactions define dynamics in microbial communities.</title>
        <authorList>
            <person name="Embree M."/>
            <person name="Liu J.K."/>
            <person name="Al-Bassam M.M."/>
            <person name="Zengler K."/>
        </authorList>
    </citation>
    <scope>NUCLEOTIDE SEQUENCE</scope>
</reference>
<dbReference type="EMBL" id="LNQE01000240">
    <property type="protein sequence ID" value="KUG28263.1"/>
    <property type="molecule type" value="Genomic_DNA"/>
</dbReference>
<feature type="domain" description="Concentrative nucleoside transporter C-terminal" evidence="9">
    <location>
        <begin position="206"/>
        <end position="409"/>
    </location>
</feature>
<keyword evidence="6 7" id="KW-0472">Membrane</keyword>
<feature type="transmembrane region" description="Helical" evidence="7">
    <location>
        <begin position="101"/>
        <end position="118"/>
    </location>
</feature>
<dbReference type="Pfam" id="PF07662">
    <property type="entry name" value="Nucleos_tra2_C"/>
    <property type="match status" value="1"/>
</dbReference>
<sequence>MTQSALGLIALVILAWLVSENRRGVQPRSIAMGLALQLAVAFLFLKIPLVRDVFLRLNHVVQALDTATTAGTSFVFGFLGGSPLPFAETGMGSTFVMACKALPLILVVSALSSLLFYWRVLPALVKILSKALQKTMHIGGALGVGVAANIFVGMVESPLFIRPYLATMTRSELFTVMTAGMATVAGTVMVLYATFLQNVIPDSLGHILAASIISAPAAILVARVMVPETRPVTDGAITPPNPASGPMDAITRGATDGMGLLISVTGTLIVLVAMVSLVDQMLALLPGILGAPLTLPRIFGFVFRPLVWLIGVPWAESETAGMLMGTKTALNELLAYLEMSRLPADALSERSRLIMTYAMCGFANFGSLGILVGGMGAMAPERRGEIVALGMRSLVSGTLATLMTGAVVGIFL</sequence>
<evidence type="ECO:0000256" key="2">
    <source>
        <dbReference type="ARBA" id="ARBA00009033"/>
    </source>
</evidence>
<accession>A0A0W8G544</accession>
<dbReference type="GO" id="GO:0015293">
    <property type="term" value="F:symporter activity"/>
    <property type="evidence" value="ECO:0007669"/>
    <property type="project" value="TreeGrafter"/>
</dbReference>
<organism evidence="11">
    <name type="scientific">hydrocarbon metagenome</name>
    <dbReference type="NCBI Taxonomy" id="938273"/>
    <lineage>
        <taxon>unclassified sequences</taxon>
        <taxon>metagenomes</taxon>
        <taxon>ecological metagenomes</taxon>
    </lineage>
</organism>
<dbReference type="InterPro" id="IPR002668">
    <property type="entry name" value="CNT_N_dom"/>
</dbReference>